<evidence type="ECO:0000313" key="1">
    <source>
        <dbReference type="EMBL" id="CAI2189210.1"/>
    </source>
</evidence>
<sequence>MIAKGIPQRQNSERDIEMFIKRHIFSCFDTILDSHFGEVVSRASRNRRTEAIDASSNTEGYHLDWMFTKHDLGKELYWGREFSLCERTGSKCEDMSKILKNTLKLQKALRDMHRNLIESISNESGKACPSCRN</sequence>
<keyword evidence="2" id="KW-1185">Reference proteome</keyword>
<evidence type="ECO:0000313" key="2">
    <source>
        <dbReference type="Proteomes" id="UP001153678"/>
    </source>
</evidence>
<name>A0A9W4T2C2_9GLOM</name>
<accession>A0A9W4T2C2</accession>
<gene>
    <name evidence="1" type="ORF">FWILDA_LOCUS13967</name>
</gene>
<reference evidence="1" key="1">
    <citation type="submission" date="2022-08" db="EMBL/GenBank/DDBJ databases">
        <authorList>
            <person name="Kallberg Y."/>
            <person name="Tangrot J."/>
            <person name="Rosling A."/>
        </authorList>
    </citation>
    <scope>NUCLEOTIDE SEQUENCE</scope>
    <source>
        <strain evidence="1">Wild A</strain>
    </source>
</reference>
<dbReference type="Proteomes" id="UP001153678">
    <property type="component" value="Unassembled WGS sequence"/>
</dbReference>
<dbReference type="AlphaFoldDB" id="A0A9W4T2C2"/>
<protein>
    <submittedName>
        <fullName evidence="1">903_t:CDS:1</fullName>
    </submittedName>
</protein>
<dbReference type="EMBL" id="CAMKVN010005678">
    <property type="protein sequence ID" value="CAI2189210.1"/>
    <property type="molecule type" value="Genomic_DNA"/>
</dbReference>
<proteinExistence type="predicted"/>
<organism evidence="1 2">
    <name type="scientific">Funneliformis geosporum</name>
    <dbReference type="NCBI Taxonomy" id="1117311"/>
    <lineage>
        <taxon>Eukaryota</taxon>
        <taxon>Fungi</taxon>
        <taxon>Fungi incertae sedis</taxon>
        <taxon>Mucoromycota</taxon>
        <taxon>Glomeromycotina</taxon>
        <taxon>Glomeromycetes</taxon>
        <taxon>Glomerales</taxon>
        <taxon>Glomeraceae</taxon>
        <taxon>Funneliformis</taxon>
    </lineage>
</organism>
<dbReference type="OrthoDB" id="2443690at2759"/>
<comment type="caution">
    <text evidence="1">The sequence shown here is derived from an EMBL/GenBank/DDBJ whole genome shotgun (WGS) entry which is preliminary data.</text>
</comment>